<accession>A0A1V4AU36</accession>
<reference evidence="2 3" key="1">
    <citation type="journal article" date="2017" name="Water Res.">
        <title>Discovery and metagenomic analysis of an anammox bacterial enrichment related to Candidatus "Brocadia caroliniensis" in a full-scale glycerol-fed nitritation-denitritation separate centrate treatment process.</title>
        <authorList>
            <person name="Park H."/>
            <person name="Brotto A.C."/>
            <person name="van Loosdrecht M.C."/>
            <person name="Chandran K."/>
        </authorList>
    </citation>
    <scope>NUCLEOTIDE SEQUENCE [LARGE SCALE GENOMIC DNA]</scope>
    <source>
        <strain evidence="2">26THWARD</strain>
    </source>
</reference>
<sequence length="260" mass="30541">MPEVQKRPSPRVQKGRDRKQEAEGEGVECELSDLGEIRIVKVPGRYSKPYRVWKELMDRYHYLGSGPLCGYQMKYLIESERYGCVGGFAFSSAAWRLEARDTWIGWDERRRQENLSKVVCNSRFLIVPWVRVKNLASQVLSGCIRRLREDWYEHYKIRPVLLETFIERGRFRGSSYRASNWVHIGSTKGRGRQDRCNEYGESIKDIYGYPLDKDFRGELCKGMPEKIARREEVGDWAEEEFSRAELGDGRRVERLITIAR</sequence>
<evidence type="ECO:0000313" key="2">
    <source>
        <dbReference type="EMBL" id="OOP56652.1"/>
    </source>
</evidence>
<feature type="region of interest" description="Disordered" evidence="1">
    <location>
        <begin position="1"/>
        <end position="23"/>
    </location>
</feature>
<dbReference type="EMBL" id="AYTS01000070">
    <property type="protein sequence ID" value="OOP56652.1"/>
    <property type="molecule type" value="Genomic_DNA"/>
</dbReference>
<dbReference type="Proteomes" id="UP000189681">
    <property type="component" value="Unassembled WGS sequence"/>
</dbReference>
<proteinExistence type="predicted"/>
<dbReference type="Gene3D" id="1.10.246.40">
    <property type="entry name" value="Tn5 transposase, domain 1"/>
    <property type="match status" value="1"/>
</dbReference>
<dbReference type="STRING" id="1004156.AYP45_08080"/>
<organism evidence="2 3">
    <name type="scientific">Candidatus Brocadia carolinensis</name>
    <dbReference type="NCBI Taxonomy" id="1004156"/>
    <lineage>
        <taxon>Bacteria</taxon>
        <taxon>Pseudomonadati</taxon>
        <taxon>Planctomycetota</taxon>
        <taxon>Candidatus Brocadiia</taxon>
        <taxon>Candidatus Brocadiales</taxon>
        <taxon>Candidatus Brocadiaceae</taxon>
        <taxon>Candidatus Brocadia</taxon>
    </lineage>
</organism>
<protein>
    <recommendedName>
        <fullName evidence="4">DUF4338 domain-containing protein</fullName>
    </recommendedName>
</protein>
<evidence type="ECO:0000256" key="1">
    <source>
        <dbReference type="SAM" id="MobiDB-lite"/>
    </source>
</evidence>
<dbReference type="Pfam" id="PF14236">
    <property type="entry name" value="DruA"/>
    <property type="match status" value="1"/>
</dbReference>
<dbReference type="InterPro" id="IPR025639">
    <property type="entry name" value="DruA"/>
</dbReference>
<name>A0A1V4AU36_9BACT</name>
<comment type="caution">
    <text evidence="2">The sequence shown here is derived from an EMBL/GenBank/DDBJ whole genome shotgun (WGS) entry which is preliminary data.</text>
</comment>
<dbReference type="InterPro" id="IPR038215">
    <property type="entry name" value="TN5-like_N_sf"/>
</dbReference>
<evidence type="ECO:0008006" key="4">
    <source>
        <dbReference type="Google" id="ProtNLM"/>
    </source>
</evidence>
<gene>
    <name evidence="2" type="ORF">AYP45_08080</name>
</gene>
<evidence type="ECO:0000313" key="3">
    <source>
        <dbReference type="Proteomes" id="UP000189681"/>
    </source>
</evidence>
<feature type="non-terminal residue" evidence="2">
    <location>
        <position position="260"/>
    </location>
</feature>
<dbReference type="AlphaFoldDB" id="A0A1V4AU36"/>